<evidence type="ECO:0008006" key="2">
    <source>
        <dbReference type="Google" id="ProtNLM"/>
    </source>
</evidence>
<reference evidence="1" key="1">
    <citation type="submission" date="2024-07" db="EMBL/GenBank/DDBJ databases">
        <authorList>
            <person name="Li X.-J."/>
            <person name="Wang X."/>
        </authorList>
    </citation>
    <scope>NUCLEOTIDE SEQUENCE</scope>
    <source>
        <strain evidence="1">HSP-342</strain>
    </source>
</reference>
<dbReference type="KEGG" id="lmes:AB8B23_04865"/>
<organism evidence="1">
    <name type="scientific">Leptotrichia mesophila</name>
    <dbReference type="NCBI Taxonomy" id="3239303"/>
    <lineage>
        <taxon>Bacteria</taxon>
        <taxon>Fusobacteriati</taxon>
        <taxon>Fusobacteriota</taxon>
        <taxon>Fusobacteriia</taxon>
        <taxon>Fusobacteriales</taxon>
        <taxon>Leptotrichiaceae</taxon>
        <taxon>Leptotrichia</taxon>
    </lineage>
</organism>
<dbReference type="RefSeq" id="WP_369713694.1">
    <property type="nucleotide sequence ID" value="NZ_CP165646.1"/>
</dbReference>
<dbReference type="PROSITE" id="PS51257">
    <property type="entry name" value="PROKAR_LIPOPROTEIN"/>
    <property type="match status" value="1"/>
</dbReference>
<protein>
    <recommendedName>
        <fullName evidence="2">Lipoprotein</fullName>
    </recommendedName>
</protein>
<dbReference type="AlphaFoldDB" id="A0AB39VDP6"/>
<evidence type="ECO:0000313" key="1">
    <source>
        <dbReference type="EMBL" id="XDU65492.1"/>
    </source>
</evidence>
<dbReference type="EMBL" id="CP165646">
    <property type="protein sequence ID" value="XDU65492.1"/>
    <property type="molecule type" value="Genomic_DNA"/>
</dbReference>
<sequence>MKKLAILLILIITIASCADIMASREHMEQRGRECRYNYKGEVQSCDYIN</sequence>
<proteinExistence type="predicted"/>
<gene>
    <name evidence="1" type="ORF">AB8B23_04865</name>
</gene>
<name>A0AB39VDP6_9FUSO</name>
<accession>A0AB39VDP6</accession>